<dbReference type="Proteomes" id="UP000001203">
    <property type="component" value="Chromosome circular"/>
</dbReference>
<protein>
    <submittedName>
        <fullName evidence="2">Uncharacterized protein</fullName>
    </submittedName>
</protein>
<gene>
    <name evidence="2" type="ordered locus">cce_3873</name>
</gene>
<dbReference type="EMBL" id="CP000806">
    <property type="protein sequence ID" value="ACB53221.1"/>
    <property type="molecule type" value="Genomic_DNA"/>
</dbReference>
<dbReference type="AlphaFoldDB" id="B1WP42"/>
<keyword evidence="1" id="KW-0812">Transmembrane</keyword>
<reference evidence="2 3" key="1">
    <citation type="journal article" date="2008" name="Proc. Natl. Acad. Sci. U.S.A.">
        <title>The genome of Cyanothece 51142, a unicellular diazotrophic cyanobacterium important in the marine nitrogen cycle.</title>
        <authorList>
            <person name="Welsh E.A."/>
            <person name="Liberton M."/>
            <person name="Stoeckel J."/>
            <person name="Loh T."/>
            <person name="Elvitigala T."/>
            <person name="Wang C."/>
            <person name="Wollam A."/>
            <person name="Fulton R.S."/>
            <person name="Clifton S.W."/>
            <person name="Jacobs J.M."/>
            <person name="Aurora R."/>
            <person name="Ghosh B.K."/>
            <person name="Sherman L.A."/>
            <person name="Smith R.D."/>
            <person name="Wilson R.K."/>
            <person name="Pakrasi H.B."/>
        </authorList>
    </citation>
    <scope>NUCLEOTIDE SEQUENCE [LARGE SCALE GENOMIC DNA]</scope>
    <source>
        <strain evidence="3">ATCC 51142 / BH68</strain>
    </source>
</reference>
<keyword evidence="1" id="KW-0472">Membrane</keyword>
<proteinExistence type="predicted"/>
<dbReference type="HOGENOM" id="CLU_2842441_0_0_3"/>
<accession>B1WP42</accession>
<evidence type="ECO:0000313" key="2">
    <source>
        <dbReference type="EMBL" id="ACB53221.1"/>
    </source>
</evidence>
<dbReference type="KEGG" id="cyt:cce_3873"/>
<dbReference type="OrthoDB" id="9910168at2"/>
<organism evidence="2 3">
    <name type="scientific">Crocosphaera subtropica (strain ATCC 51142 / BH68)</name>
    <name type="common">Cyanothece sp. (strain ATCC 51142)</name>
    <dbReference type="NCBI Taxonomy" id="43989"/>
    <lineage>
        <taxon>Bacteria</taxon>
        <taxon>Bacillati</taxon>
        <taxon>Cyanobacteriota</taxon>
        <taxon>Cyanophyceae</taxon>
        <taxon>Oscillatoriophycideae</taxon>
        <taxon>Chroococcales</taxon>
        <taxon>Aphanothecaceae</taxon>
        <taxon>Crocosphaera</taxon>
        <taxon>Crocosphaera subtropica</taxon>
    </lineage>
</organism>
<name>B1WP42_CROS5</name>
<keyword evidence="3" id="KW-1185">Reference proteome</keyword>
<dbReference type="RefSeq" id="WP_009547290.1">
    <property type="nucleotide sequence ID" value="NC_010546.1"/>
</dbReference>
<sequence length="65" mass="7424">MDYNSPRTERQQKAVKQAKKVFILLLASGLFIGVIVSIGVIKLMNYFGLTEKTNQIQIIQEKLKQ</sequence>
<feature type="transmembrane region" description="Helical" evidence="1">
    <location>
        <begin position="21"/>
        <end position="41"/>
    </location>
</feature>
<evidence type="ECO:0000256" key="1">
    <source>
        <dbReference type="SAM" id="Phobius"/>
    </source>
</evidence>
<dbReference type="STRING" id="43989.cce_3873"/>
<evidence type="ECO:0000313" key="3">
    <source>
        <dbReference type="Proteomes" id="UP000001203"/>
    </source>
</evidence>
<keyword evidence="1" id="KW-1133">Transmembrane helix</keyword>
<dbReference type="eggNOG" id="ENOG5033IKC">
    <property type="taxonomic scope" value="Bacteria"/>
</dbReference>